<evidence type="ECO:0000256" key="11">
    <source>
        <dbReference type="ARBA" id="ARBA00049091"/>
    </source>
</evidence>
<dbReference type="Pfam" id="PF00578">
    <property type="entry name" value="AhpC-TSA"/>
    <property type="match status" value="1"/>
</dbReference>
<keyword evidence="6" id="KW-1015">Disulfide bond</keyword>
<evidence type="ECO:0000259" key="12">
    <source>
        <dbReference type="PROSITE" id="PS51352"/>
    </source>
</evidence>
<dbReference type="InterPro" id="IPR036249">
    <property type="entry name" value="Thioredoxin-like_sf"/>
</dbReference>
<comment type="caution">
    <text evidence="13">The sequence shown here is derived from an EMBL/GenBank/DDBJ whole genome shotgun (WGS) entry which is preliminary data.</text>
</comment>
<evidence type="ECO:0000256" key="8">
    <source>
        <dbReference type="ARBA" id="ARBA00032824"/>
    </source>
</evidence>
<dbReference type="EC" id="1.11.1.24" evidence="2"/>
<evidence type="ECO:0000256" key="3">
    <source>
        <dbReference type="ARBA" id="ARBA00022559"/>
    </source>
</evidence>
<organism evidence="13 14">
    <name type="scientific">Bowmanella yangjiangensis</name>
    <dbReference type="NCBI Taxonomy" id="2811230"/>
    <lineage>
        <taxon>Bacteria</taxon>
        <taxon>Pseudomonadati</taxon>
        <taxon>Pseudomonadota</taxon>
        <taxon>Gammaproteobacteria</taxon>
        <taxon>Alteromonadales</taxon>
        <taxon>Alteromonadaceae</taxon>
        <taxon>Bowmanella</taxon>
    </lineage>
</organism>
<comment type="function">
    <text evidence="1">Thiol-specific peroxidase that catalyzes the reduction of hydrogen peroxide and organic hydroperoxides to water and alcohols, respectively. Plays a role in cell protection against oxidative stress by detoxifying peroxides and as sensor of hydrogen peroxide-mediated signaling events.</text>
</comment>
<dbReference type="InterPro" id="IPR013766">
    <property type="entry name" value="Thioredoxin_domain"/>
</dbReference>
<dbReference type="RefSeq" id="WP_206594651.1">
    <property type="nucleotide sequence ID" value="NZ_JAFKCS010000012.1"/>
</dbReference>
<accession>A0ABS3CYZ7</accession>
<gene>
    <name evidence="13" type="ORF">J0A65_13175</name>
</gene>
<dbReference type="Gene3D" id="3.40.30.10">
    <property type="entry name" value="Glutaredoxin"/>
    <property type="match status" value="1"/>
</dbReference>
<reference evidence="13 14" key="1">
    <citation type="submission" date="2021-03" db="EMBL/GenBank/DDBJ databases">
        <title>novel species isolated from a fishpond in China.</title>
        <authorList>
            <person name="Lu H."/>
            <person name="Cai Z."/>
        </authorList>
    </citation>
    <scope>NUCLEOTIDE SEQUENCE [LARGE SCALE GENOMIC DNA]</scope>
    <source>
        <strain evidence="13 14">Y57</strain>
    </source>
</reference>
<dbReference type="InterPro" id="IPR050924">
    <property type="entry name" value="Peroxiredoxin_BCP/PrxQ"/>
</dbReference>
<evidence type="ECO:0000256" key="9">
    <source>
        <dbReference type="ARBA" id="ARBA00038489"/>
    </source>
</evidence>
<comment type="catalytic activity">
    <reaction evidence="11">
        <text>a hydroperoxide + [thioredoxin]-dithiol = an alcohol + [thioredoxin]-disulfide + H2O</text>
        <dbReference type="Rhea" id="RHEA:62620"/>
        <dbReference type="Rhea" id="RHEA-COMP:10698"/>
        <dbReference type="Rhea" id="RHEA-COMP:10700"/>
        <dbReference type="ChEBI" id="CHEBI:15377"/>
        <dbReference type="ChEBI" id="CHEBI:29950"/>
        <dbReference type="ChEBI" id="CHEBI:30879"/>
        <dbReference type="ChEBI" id="CHEBI:35924"/>
        <dbReference type="ChEBI" id="CHEBI:50058"/>
        <dbReference type="EC" id="1.11.1.24"/>
    </reaction>
</comment>
<comment type="similarity">
    <text evidence="9">Belongs to the peroxiredoxin family. BCP/PrxQ subfamily.</text>
</comment>
<dbReference type="CDD" id="cd02970">
    <property type="entry name" value="PRX_like2"/>
    <property type="match status" value="1"/>
</dbReference>
<dbReference type="Proteomes" id="UP000663992">
    <property type="component" value="Unassembled WGS sequence"/>
</dbReference>
<evidence type="ECO:0000313" key="13">
    <source>
        <dbReference type="EMBL" id="MBN7820824.1"/>
    </source>
</evidence>
<dbReference type="EMBL" id="JAFKCS010000012">
    <property type="protein sequence ID" value="MBN7820824.1"/>
    <property type="molecule type" value="Genomic_DNA"/>
</dbReference>
<evidence type="ECO:0000256" key="10">
    <source>
        <dbReference type="ARBA" id="ARBA00042639"/>
    </source>
</evidence>
<sequence length="219" mass="24732">MMDLRVRISEYKQQDPMRASSQLLDAISRSLSLLQHSDVKRQALKEGDVAPQVSFKDLQNQPVLLSDLLTNGPLILSFYRGGWCPYCVLELKAWHDAIAACSQPVNFVAVTPEIAEHAKQTHSDNNLQFPILVDSKNQAANQFGLTWHIDDDMRELMEKWHIDLTKRNCTQGFELPIPATYVLGADGRILYAFIEEDYTQRAEPAEVLAIAGRHSAQQV</sequence>
<keyword evidence="5" id="KW-0560">Oxidoreductase</keyword>
<evidence type="ECO:0000256" key="5">
    <source>
        <dbReference type="ARBA" id="ARBA00023002"/>
    </source>
</evidence>
<name>A0ABS3CYZ7_9ALTE</name>
<keyword evidence="7" id="KW-0676">Redox-active center</keyword>
<dbReference type="PROSITE" id="PS51352">
    <property type="entry name" value="THIOREDOXIN_2"/>
    <property type="match status" value="1"/>
</dbReference>
<evidence type="ECO:0000256" key="4">
    <source>
        <dbReference type="ARBA" id="ARBA00022862"/>
    </source>
</evidence>
<feature type="domain" description="Thioredoxin" evidence="12">
    <location>
        <begin position="44"/>
        <end position="216"/>
    </location>
</feature>
<keyword evidence="14" id="KW-1185">Reference proteome</keyword>
<evidence type="ECO:0000256" key="1">
    <source>
        <dbReference type="ARBA" id="ARBA00003330"/>
    </source>
</evidence>
<dbReference type="PANTHER" id="PTHR42801">
    <property type="entry name" value="THIOREDOXIN-DEPENDENT PEROXIDE REDUCTASE"/>
    <property type="match status" value="1"/>
</dbReference>
<keyword evidence="3" id="KW-0575">Peroxidase</keyword>
<dbReference type="PANTHER" id="PTHR42801:SF7">
    <property type="entry name" value="SLL1159 PROTEIN"/>
    <property type="match status" value="1"/>
</dbReference>
<protein>
    <recommendedName>
        <fullName evidence="2">thioredoxin-dependent peroxiredoxin</fullName>
        <ecNumber evidence="2">1.11.1.24</ecNumber>
    </recommendedName>
    <alternativeName>
        <fullName evidence="8">Thioredoxin peroxidase</fullName>
    </alternativeName>
    <alternativeName>
        <fullName evidence="10">Thioredoxin-dependent peroxiredoxin Bcp</fullName>
    </alternativeName>
</protein>
<proteinExistence type="inferred from homology"/>
<dbReference type="InterPro" id="IPR000866">
    <property type="entry name" value="AhpC/TSA"/>
</dbReference>
<keyword evidence="4" id="KW-0049">Antioxidant</keyword>
<evidence type="ECO:0000256" key="2">
    <source>
        <dbReference type="ARBA" id="ARBA00013017"/>
    </source>
</evidence>
<evidence type="ECO:0000313" key="14">
    <source>
        <dbReference type="Proteomes" id="UP000663992"/>
    </source>
</evidence>
<dbReference type="SUPFAM" id="SSF52833">
    <property type="entry name" value="Thioredoxin-like"/>
    <property type="match status" value="1"/>
</dbReference>
<evidence type="ECO:0000256" key="7">
    <source>
        <dbReference type="ARBA" id="ARBA00023284"/>
    </source>
</evidence>
<evidence type="ECO:0000256" key="6">
    <source>
        <dbReference type="ARBA" id="ARBA00023157"/>
    </source>
</evidence>